<dbReference type="EMBL" id="CAJPWZ010001108">
    <property type="protein sequence ID" value="CAG2208411.1"/>
    <property type="molecule type" value="Genomic_DNA"/>
</dbReference>
<proteinExistence type="predicted"/>
<dbReference type="AlphaFoldDB" id="A0A8S3RPD2"/>
<comment type="caution">
    <text evidence="1">The sequence shown here is derived from an EMBL/GenBank/DDBJ whole genome shotgun (WGS) entry which is preliminary data.</text>
</comment>
<organism evidence="1 2">
    <name type="scientific">Mytilus edulis</name>
    <name type="common">Blue mussel</name>
    <dbReference type="NCBI Taxonomy" id="6550"/>
    <lineage>
        <taxon>Eukaryota</taxon>
        <taxon>Metazoa</taxon>
        <taxon>Spiralia</taxon>
        <taxon>Lophotrochozoa</taxon>
        <taxon>Mollusca</taxon>
        <taxon>Bivalvia</taxon>
        <taxon>Autobranchia</taxon>
        <taxon>Pteriomorphia</taxon>
        <taxon>Mytilida</taxon>
        <taxon>Mytiloidea</taxon>
        <taxon>Mytilidae</taxon>
        <taxon>Mytilinae</taxon>
        <taxon>Mytilus</taxon>
    </lineage>
</organism>
<dbReference type="Proteomes" id="UP000683360">
    <property type="component" value="Unassembled WGS sequence"/>
</dbReference>
<gene>
    <name evidence="1" type="ORF">MEDL_22614</name>
</gene>
<evidence type="ECO:0000313" key="2">
    <source>
        <dbReference type="Proteomes" id="UP000683360"/>
    </source>
</evidence>
<protein>
    <submittedName>
        <fullName evidence="1">Uncharacterized protein</fullName>
    </submittedName>
</protein>
<keyword evidence="2" id="KW-1185">Reference proteome</keyword>
<evidence type="ECO:0000313" key="1">
    <source>
        <dbReference type="EMBL" id="CAG2208411.1"/>
    </source>
</evidence>
<reference evidence="1" key="1">
    <citation type="submission" date="2021-03" db="EMBL/GenBank/DDBJ databases">
        <authorList>
            <person name="Bekaert M."/>
        </authorList>
    </citation>
    <scope>NUCLEOTIDE SEQUENCE</scope>
</reference>
<sequence>MAYSMSSYLSCKVISDVEKRKYKNKEGAVDHFYQCFIYTGMNRICSLSFSENQKDRIKFFYIRECDTGIDSIQMDLALNPEPLSVSTALKQPNGELISIVGVVHTVSSKVTDPIDTECSIRQVITLEDELEEDARIKVKFWGCKFIPFHSSVSEKVRINLVNIEVYGSIVSCVSSVLSNVQEDDTKMISNLVVEAVDTDTSCVLFQGGKMYEITKPDMEKIYDFERDEMKSVLDVKIMTEGRKIVQLKGLFKRNNTKFMKYILACTKRLSGVCEWSWGVGSGGLLKWSHGMKTWS</sequence>
<name>A0A8S3RPD2_MYTED</name>
<dbReference type="OrthoDB" id="6185891at2759"/>
<accession>A0A8S3RPD2</accession>